<keyword evidence="4" id="KW-0997">Cell inner membrane</keyword>
<comment type="subcellular location">
    <subcellularLocation>
        <location evidence="1">Cell inner membrane</location>
        <topology evidence="1">Multi-pass membrane protein</topology>
    </subcellularLocation>
</comment>
<evidence type="ECO:0000313" key="10">
    <source>
        <dbReference type="Proteomes" id="UP001146793"/>
    </source>
</evidence>
<dbReference type="Pfam" id="PF04143">
    <property type="entry name" value="Sulf_transp"/>
    <property type="match status" value="1"/>
</dbReference>
<evidence type="ECO:0000256" key="3">
    <source>
        <dbReference type="ARBA" id="ARBA00022475"/>
    </source>
</evidence>
<evidence type="ECO:0000256" key="4">
    <source>
        <dbReference type="ARBA" id="ARBA00022519"/>
    </source>
</evidence>
<dbReference type="PANTHER" id="PTHR30574:SF1">
    <property type="entry name" value="SULPHUR TRANSPORT DOMAIN-CONTAINING PROTEIN"/>
    <property type="match status" value="1"/>
</dbReference>
<comment type="caution">
    <text evidence="9">The sequence shown here is derived from an EMBL/GenBank/DDBJ whole genome shotgun (WGS) entry which is preliminary data.</text>
</comment>
<dbReference type="GO" id="GO:0005886">
    <property type="term" value="C:plasma membrane"/>
    <property type="evidence" value="ECO:0007669"/>
    <property type="project" value="UniProtKB-SubCell"/>
</dbReference>
<dbReference type="EMBL" id="JANTQA010000033">
    <property type="protein sequence ID" value="KAJ3438331.1"/>
    <property type="molecule type" value="Genomic_DNA"/>
</dbReference>
<keyword evidence="6 8" id="KW-1133">Transmembrane helix</keyword>
<dbReference type="Proteomes" id="UP001146793">
    <property type="component" value="Unassembled WGS sequence"/>
</dbReference>
<feature type="transmembrane region" description="Helical" evidence="8">
    <location>
        <begin position="179"/>
        <end position="199"/>
    </location>
</feature>
<dbReference type="PANTHER" id="PTHR30574">
    <property type="entry name" value="INNER MEMBRANE PROTEIN YEDE"/>
    <property type="match status" value="1"/>
</dbReference>
<feature type="transmembrane region" description="Helical" evidence="8">
    <location>
        <begin position="369"/>
        <end position="394"/>
    </location>
</feature>
<feature type="transmembrane region" description="Helical" evidence="8">
    <location>
        <begin position="140"/>
        <end position="159"/>
    </location>
</feature>
<feature type="transmembrane region" description="Helical" evidence="8">
    <location>
        <begin position="59"/>
        <end position="77"/>
    </location>
</feature>
<feature type="transmembrane region" description="Helical" evidence="8">
    <location>
        <begin position="336"/>
        <end position="357"/>
    </location>
</feature>
<reference evidence="9" key="1">
    <citation type="submission" date="2022-08" db="EMBL/GenBank/DDBJ databases">
        <title>Novel sulphate-reducing endosymbionts in the free-living metamonad Anaeramoeba.</title>
        <authorList>
            <person name="Jerlstrom-Hultqvist J."/>
            <person name="Cepicka I."/>
            <person name="Gallot-Lavallee L."/>
            <person name="Salas-Leiva D."/>
            <person name="Curtis B.A."/>
            <person name="Zahonova K."/>
            <person name="Pipaliya S."/>
            <person name="Dacks J."/>
            <person name="Roger A.J."/>
        </authorList>
    </citation>
    <scope>NUCLEOTIDE SEQUENCE</scope>
    <source>
        <strain evidence="9">Busselton2</strain>
    </source>
</reference>
<organism evidence="9 10">
    <name type="scientific">Anaeramoeba flamelloides</name>
    <dbReference type="NCBI Taxonomy" id="1746091"/>
    <lineage>
        <taxon>Eukaryota</taxon>
        <taxon>Metamonada</taxon>
        <taxon>Anaeramoebidae</taxon>
        <taxon>Anaeramoeba</taxon>
    </lineage>
</organism>
<feature type="transmembrane region" description="Helical" evidence="8">
    <location>
        <begin position="220"/>
        <end position="238"/>
    </location>
</feature>
<sequence>MTSRKSKKKMQTKKKSDEEVVFMNKNKIMDKPAYQAQFLLMEDKNYEKSLRNLFPKKPIWLQLIVVIICGFLFGWGIEKGKVFQPDVIMDQFILKRWLMVKMFFSAMATSFFWKTLLSLSPKTRGHVVLGRDYFFGEDNGLYATILGGLLLGSGMYLSGACPGTLFSQLGAGVNPWETLLGGLLASLVFGVFRHKWSKFINAKSWPKRKRSLDAILKKPFWVPSSIIIVLFIICLFLLEKFFPSKIELEAVVPEATIKSTGFLGFWQAQYWYPEIAGLFVGTVEVLYNIFLQDGMGSASSYTTVLAVPFGKIMRNTVNKLPGLKGFSGGWGAYQQVIYAVFAISFSYMSATASNTWVTSTPVNSGIRFLGGFLIIMGSRLGAGCTSGNGIAAFSSLSTRAIVFVPMIFAGALPTGLLLNYLIR</sequence>
<evidence type="ECO:0000256" key="1">
    <source>
        <dbReference type="ARBA" id="ARBA00004429"/>
    </source>
</evidence>
<name>A0AAV7Z8C9_9EUKA</name>
<evidence type="ECO:0000313" key="9">
    <source>
        <dbReference type="EMBL" id="KAJ3438331.1"/>
    </source>
</evidence>
<keyword evidence="2" id="KW-0813">Transport</keyword>
<proteinExistence type="predicted"/>
<keyword evidence="3" id="KW-1003">Cell membrane</keyword>
<evidence type="ECO:0000256" key="2">
    <source>
        <dbReference type="ARBA" id="ARBA00022448"/>
    </source>
</evidence>
<dbReference type="AlphaFoldDB" id="A0AAV7Z8C9"/>
<gene>
    <name evidence="9" type="ORF">M0812_17514</name>
</gene>
<protein>
    <submittedName>
        <fullName evidence="9">Inner membrane protein yede</fullName>
    </submittedName>
</protein>
<feature type="transmembrane region" description="Helical" evidence="8">
    <location>
        <begin position="97"/>
        <end position="119"/>
    </location>
</feature>
<evidence type="ECO:0000256" key="7">
    <source>
        <dbReference type="ARBA" id="ARBA00023136"/>
    </source>
</evidence>
<dbReference type="InterPro" id="IPR007272">
    <property type="entry name" value="Sulf_transp_TsuA/YedE"/>
</dbReference>
<evidence type="ECO:0000256" key="6">
    <source>
        <dbReference type="ARBA" id="ARBA00022989"/>
    </source>
</evidence>
<keyword evidence="5 8" id="KW-0812">Transmembrane</keyword>
<keyword evidence="7 8" id="KW-0472">Membrane</keyword>
<evidence type="ECO:0000256" key="5">
    <source>
        <dbReference type="ARBA" id="ARBA00022692"/>
    </source>
</evidence>
<accession>A0AAV7Z8C9</accession>
<evidence type="ECO:0000256" key="8">
    <source>
        <dbReference type="SAM" id="Phobius"/>
    </source>
</evidence>
<feature type="transmembrane region" description="Helical" evidence="8">
    <location>
        <begin position="400"/>
        <end position="422"/>
    </location>
</feature>